<dbReference type="KEGG" id="acan:ACA1_171650"/>
<dbReference type="Proteomes" id="UP000011083">
    <property type="component" value="Unassembled WGS sequence"/>
</dbReference>
<gene>
    <name evidence="9" type="ORF">ACA1_171650</name>
</gene>
<keyword evidence="5" id="KW-0271">Exosome</keyword>
<evidence type="ECO:0000256" key="6">
    <source>
        <dbReference type="ARBA" id="ARBA00042523"/>
    </source>
</evidence>
<dbReference type="Pfam" id="PF03725">
    <property type="entry name" value="RNase_PH_C"/>
    <property type="match status" value="1"/>
</dbReference>
<proteinExistence type="inferred from homology"/>
<dbReference type="GO" id="GO:0000467">
    <property type="term" value="P:exonucleolytic trimming to generate mature 3'-end of 5.8S rRNA from tricistronic rRNA transcript (SSU-rRNA, 5.8S rRNA, LSU-rRNA)"/>
    <property type="evidence" value="ECO:0007669"/>
    <property type="project" value="TreeGrafter"/>
</dbReference>
<organism evidence="9 10">
    <name type="scientific">Acanthamoeba castellanii (strain ATCC 30010 / Neff)</name>
    <dbReference type="NCBI Taxonomy" id="1257118"/>
    <lineage>
        <taxon>Eukaryota</taxon>
        <taxon>Amoebozoa</taxon>
        <taxon>Discosea</taxon>
        <taxon>Longamoebia</taxon>
        <taxon>Centramoebida</taxon>
        <taxon>Acanthamoebidae</taxon>
        <taxon>Acanthamoeba</taxon>
    </lineage>
</organism>
<dbReference type="VEuPathDB" id="AmoebaDB:ACA1_171650"/>
<keyword evidence="4" id="KW-0963">Cytoplasm</keyword>
<dbReference type="InterPro" id="IPR015847">
    <property type="entry name" value="ExoRNase_PH_dom2"/>
</dbReference>
<evidence type="ECO:0000313" key="9">
    <source>
        <dbReference type="EMBL" id="ELR24581.1"/>
    </source>
</evidence>
<evidence type="ECO:0000313" key="10">
    <source>
        <dbReference type="Proteomes" id="UP000011083"/>
    </source>
</evidence>
<dbReference type="OMA" id="YNTRIPK"/>
<dbReference type="GO" id="GO:0000177">
    <property type="term" value="C:cytoplasmic exosome (RNase complex)"/>
    <property type="evidence" value="ECO:0007669"/>
    <property type="project" value="TreeGrafter"/>
</dbReference>
<evidence type="ECO:0000256" key="1">
    <source>
        <dbReference type="ARBA" id="ARBA00004496"/>
    </source>
</evidence>
<comment type="similarity">
    <text evidence="3">Belongs to the RNase PH family.</text>
</comment>
<keyword evidence="10" id="KW-1185">Reference proteome</keyword>
<evidence type="ECO:0000259" key="8">
    <source>
        <dbReference type="Pfam" id="PF03725"/>
    </source>
</evidence>
<evidence type="ECO:0000256" key="2">
    <source>
        <dbReference type="ARBA" id="ARBA00004604"/>
    </source>
</evidence>
<dbReference type="Gene3D" id="3.30.230.70">
    <property type="entry name" value="GHMP Kinase, N-terminal domain"/>
    <property type="match status" value="1"/>
</dbReference>
<dbReference type="GO" id="GO:0034473">
    <property type="term" value="P:U1 snRNA 3'-end processing"/>
    <property type="evidence" value="ECO:0007669"/>
    <property type="project" value="TreeGrafter"/>
</dbReference>
<name>L8HJN9_ACACF</name>
<accession>L8HJN9</accession>
<dbReference type="EMBL" id="KB007811">
    <property type="protein sequence ID" value="ELR24581.1"/>
    <property type="molecule type" value="Genomic_DNA"/>
</dbReference>
<dbReference type="Pfam" id="PF01138">
    <property type="entry name" value="RNase_PH"/>
    <property type="match status" value="1"/>
</dbReference>
<dbReference type="GeneID" id="14925602"/>
<dbReference type="CDD" id="cd11367">
    <property type="entry name" value="RNase_PH_RRP42"/>
    <property type="match status" value="1"/>
</dbReference>
<comment type="subcellular location">
    <subcellularLocation>
        <location evidence="1">Cytoplasm</location>
    </subcellularLocation>
    <subcellularLocation>
        <location evidence="2">Nucleus</location>
        <location evidence="2">Nucleolus</location>
    </subcellularLocation>
</comment>
<dbReference type="SUPFAM" id="SSF54211">
    <property type="entry name" value="Ribosomal protein S5 domain 2-like"/>
    <property type="match status" value="1"/>
</dbReference>
<protein>
    <recommendedName>
        <fullName evidence="6">Ribosomal RNA-processing protein 42</fullName>
    </recommendedName>
</protein>
<evidence type="ECO:0000256" key="3">
    <source>
        <dbReference type="ARBA" id="ARBA00006678"/>
    </source>
</evidence>
<reference evidence="9 10" key="1">
    <citation type="journal article" date="2013" name="Genome Biol.">
        <title>Genome of Acanthamoeba castellanii highlights extensive lateral gene transfer and early evolution of tyrosine kinase signaling.</title>
        <authorList>
            <person name="Clarke M."/>
            <person name="Lohan A.J."/>
            <person name="Liu B."/>
            <person name="Lagkouvardos I."/>
            <person name="Roy S."/>
            <person name="Zafar N."/>
            <person name="Bertelli C."/>
            <person name="Schilde C."/>
            <person name="Kianianmomeni A."/>
            <person name="Burglin T.R."/>
            <person name="Frech C."/>
            <person name="Turcotte B."/>
            <person name="Kopec K.O."/>
            <person name="Synnott J.M."/>
            <person name="Choo C."/>
            <person name="Paponov I."/>
            <person name="Finkler A."/>
            <person name="Soon Heng Tan C."/>
            <person name="Hutchins A.P."/>
            <person name="Weinmeier T."/>
            <person name="Rattei T."/>
            <person name="Chu J.S."/>
            <person name="Gimenez G."/>
            <person name="Irimia M."/>
            <person name="Rigden D.J."/>
            <person name="Fitzpatrick D.A."/>
            <person name="Lorenzo-Morales J."/>
            <person name="Bateman A."/>
            <person name="Chiu C.H."/>
            <person name="Tang P."/>
            <person name="Hegemann P."/>
            <person name="Fromm H."/>
            <person name="Raoult D."/>
            <person name="Greub G."/>
            <person name="Miranda-Saavedra D."/>
            <person name="Chen N."/>
            <person name="Nash P."/>
            <person name="Ginger M.L."/>
            <person name="Horn M."/>
            <person name="Schaap P."/>
            <person name="Caler L."/>
            <person name="Loftus B."/>
        </authorList>
    </citation>
    <scope>NUCLEOTIDE SEQUENCE [LARGE SCALE GENOMIC DNA]</scope>
    <source>
        <strain evidence="9 10">Neff</strain>
    </source>
</reference>
<feature type="domain" description="Exoribonuclease phosphorolytic" evidence="7">
    <location>
        <begin position="29"/>
        <end position="142"/>
    </location>
</feature>
<dbReference type="InterPro" id="IPR020568">
    <property type="entry name" value="Ribosomal_Su5_D2-typ_SF"/>
</dbReference>
<dbReference type="PANTHER" id="PTHR11097:SF8">
    <property type="entry name" value="EXOSOME COMPLEX COMPONENT RRP42"/>
    <property type="match status" value="1"/>
</dbReference>
<feature type="domain" description="Exoribonuclease phosphorolytic" evidence="8">
    <location>
        <begin position="167"/>
        <end position="231"/>
    </location>
</feature>
<evidence type="ECO:0000256" key="5">
    <source>
        <dbReference type="ARBA" id="ARBA00022835"/>
    </source>
</evidence>
<sequence length="263" mass="28755">MFGLSSAERQFLIDGVELNVRNDGRSRLDFRHFTIETGIIATANGSARLKLDNTDVMVGVRVDLAEPKLDRPNEGAEDLAISITQVLARSYKNALDWTSLCVIPGKLVWAIYVDALVLDFEGNPYDAISIATRAALHNTMIPRITLEDGEVEVTDDPQDCTRLDVSNVPVTVTLTKIGTRFLVDATLEEEQCMGVRVIVGISPKGHVCSMQMTGHGAVEPTSLYEMIQTSQKLGRELIEGLDKALAQEAKSALPKTSTSAYFN</sequence>
<dbReference type="AlphaFoldDB" id="L8HJN9"/>
<dbReference type="OrthoDB" id="272245at2759"/>
<dbReference type="GO" id="GO:0071028">
    <property type="term" value="P:nuclear mRNA surveillance"/>
    <property type="evidence" value="ECO:0007669"/>
    <property type="project" value="TreeGrafter"/>
</dbReference>
<dbReference type="GO" id="GO:0071035">
    <property type="term" value="P:nuclear polyadenylation-dependent rRNA catabolic process"/>
    <property type="evidence" value="ECO:0007669"/>
    <property type="project" value="TreeGrafter"/>
</dbReference>
<evidence type="ECO:0000256" key="4">
    <source>
        <dbReference type="ARBA" id="ARBA00022490"/>
    </source>
</evidence>
<dbReference type="InterPro" id="IPR027408">
    <property type="entry name" value="PNPase/RNase_PH_dom_sf"/>
</dbReference>
<dbReference type="PANTHER" id="PTHR11097">
    <property type="entry name" value="EXOSOME COMPLEX EXONUCLEASE RIBOSOMAL RNA PROCESSING PROTEIN"/>
    <property type="match status" value="1"/>
</dbReference>
<dbReference type="GO" id="GO:0034475">
    <property type="term" value="P:U4 snRNA 3'-end processing"/>
    <property type="evidence" value="ECO:0007669"/>
    <property type="project" value="TreeGrafter"/>
</dbReference>
<dbReference type="GO" id="GO:0016075">
    <property type="term" value="P:rRNA catabolic process"/>
    <property type="evidence" value="ECO:0007669"/>
    <property type="project" value="TreeGrafter"/>
</dbReference>
<dbReference type="GO" id="GO:0005730">
    <property type="term" value="C:nucleolus"/>
    <property type="evidence" value="ECO:0007669"/>
    <property type="project" value="UniProtKB-SubCell"/>
</dbReference>
<dbReference type="GO" id="GO:0071038">
    <property type="term" value="P:TRAMP-dependent tRNA surveillance pathway"/>
    <property type="evidence" value="ECO:0007669"/>
    <property type="project" value="TreeGrafter"/>
</dbReference>
<dbReference type="GO" id="GO:0034476">
    <property type="term" value="P:U5 snRNA 3'-end processing"/>
    <property type="evidence" value="ECO:0007669"/>
    <property type="project" value="TreeGrafter"/>
</dbReference>
<dbReference type="SUPFAM" id="SSF55666">
    <property type="entry name" value="Ribonuclease PH domain 2-like"/>
    <property type="match status" value="1"/>
</dbReference>
<dbReference type="STRING" id="1257118.L8HJN9"/>
<dbReference type="GO" id="GO:0000176">
    <property type="term" value="C:nuclear exosome (RNase complex)"/>
    <property type="evidence" value="ECO:0007669"/>
    <property type="project" value="TreeGrafter"/>
</dbReference>
<dbReference type="GO" id="GO:0035925">
    <property type="term" value="F:mRNA 3'-UTR AU-rich region binding"/>
    <property type="evidence" value="ECO:0007669"/>
    <property type="project" value="TreeGrafter"/>
</dbReference>
<dbReference type="InterPro" id="IPR036345">
    <property type="entry name" value="ExoRNase_PH_dom2_sf"/>
</dbReference>
<evidence type="ECO:0000259" key="7">
    <source>
        <dbReference type="Pfam" id="PF01138"/>
    </source>
</evidence>
<dbReference type="InterPro" id="IPR001247">
    <property type="entry name" value="ExoRNase_PH_dom1"/>
</dbReference>
<dbReference type="InterPro" id="IPR050590">
    <property type="entry name" value="Exosome_comp_Rrp42_subfam"/>
</dbReference>
<dbReference type="RefSeq" id="XP_004356481.1">
    <property type="nucleotide sequence ID" value="XM_004356428.1"/>
</dbReference>